<dbReference type="Pfam" id="PF07587">
    <property type="entry name" value="PSD1"/>
    <property type="match status" value="1"/>
</dbReference>
<reference evidence="4" key="1">
    <citation type="submission" date="2021-01" db="EMBL/GenBank/DDBJ databases">
        <title>Modified the classification status of verrucomicrobia.</title>
        <authorList>
            <person name="Feng X."/>
        </authorList>
    </citation>
    <scope>NUCLEOTIDE SEQUENCE</scope>
    <source>
        <strain evidence="4">KCTC 22041</strain>
    </source>
</reference>
<dbReference type="PANTHER" id="PTHR35889">
    <property type="entry name" value="CYCLOINULO-OLIGOSACCHARIDE FRUCTANOTRANSFERASE-RELATED"/>
    <property type="match status" value="1"/>
</dbReference>
<evidence type="ECO:0000313" key="5">
    <source>
        <dbReference type="Proteomes" id="UP000603141"/>
    </source>
</evidence>
<feature type="region of interest" description="Disordered" evidence="1">
    <location>
        <begin position="383"/>
        <end position="413"/>
    </location>
</feature>
<dbReference type="Pfam" id="PF07583">
    <property type="entry name" value="PSCyt2"/>
    <property type="match status" value="1"/>
</dbReference>
<dbReference type="AlphaFoldDB" id="A0A934S434"/>
<dbReference type="InterPro" id="IPR022655">
    <property type="entry name" value="DUF1553"/>
</dbReference>
<dbReference type="EMBL" id="JAENIJ010000001">
    <property type="protein sequence ID" value="MBK1880830.1"/>
    <property type="molecule type" value="Genomic_DNA"/>
</dbReference>
<dbReference type="Proteomes" id="UP000603141">
    <property type="component" value="Unassembled WGS sequence"/>
</dbReference>
<feature type="domain" description="DUF1549" evidence="2">
    <location>
        <begin position="26"/>
        <end position="226"/>
    </location>
</feature>
<evidence type="ECO:0000256" key="1">
    <source>
        <dbReference type="SAM" id="MobiDB-lite"/>
    </source>
</evidence>
<organism evidence="4 5">
    <name type="scientific">Luteolibacter pohnpeiensis</name>
    <dbReference type="NCBI Taxonomy" id="454153"/>
    <lineage>
        <taxon>Bacteria</taxon>
        <taxon>Pseudomonadati</taxon>
        <taxon>Verrucomicrobiota</taxon>
        <taxon>Verrucomicrobiia</taxon>
        <taxon>Verrucomicrobiales</taxon>
        <taxon>Verrucomicrobiaceae</taxon>
        <taxon>Luteolibacter</taxon>
    </lineage>
</organism>
<proteinExistence type="predicted"/>
<protein>
    <submittedName>
        <fullName evidence="4">DUF1549 domain-containing protein</fullName>
    </submittedName>
</protein>
<evidence type="ECO:0000259" key="2">
    <source>
        <dbReference type="Pfam" id="PF07583"/>
    </source>
</evidence>
<feature type="domain" description="DUF1553" evidence="3">
    <location>
        <begin position="459"/>
        <end position="693"/>
    </location>
</feature>
<evidence type="ECO:0000259" key="3">
    <source>
        <dbReference type="Pfam" id="PF07587"/>
    </source>
</evidence>
<keyword evidence="5" id="KW-1185">Reference proteome</keyword>
<name>A0A934S434_9BACT</name>
<accession>A0A934S434</accession>
<evidence type="ECO:0000313" key="4">
    <source>
        <dbReference type="EMBL" id="MBK1880830.1"/>
    </source>
</evidence>
<gene>
    <name evidence="4" type="ORF">JIN85_00305</name>
</gene>
<comment type="caution">
    <text evidence="4">The sequence shown here is derived from an EMBL/GenBank/DDBJ whole genome shotgun (WGS) entry which is preliminary data.</text>
</comment>
<feature type="compositionally biased region" description="Polar residues" evidence="1">
    <location>
        <begin position="390"/>
        <end position="400"/>
    </location>
</feature>
<sequence>MSARAEEHWAYVPPVDSKPPAGEANPVDAYLLAAQKKSNLTSAPLADAKTWVKRATYALTGLPPTAEQLKKLSDNPTDEQWRALIDELLAQPAYGERWARHWMDVARYSDTLGYNFDKDNRYPYAYTYRDWLIKAFNEDMPYPKFVKLQLAADLICDQKDDPDLAALGFLTVGRRSGNLETNDDRVDVITRGFMSTTVACARCHDHKTDPITTEDYYSIYSILDNLKVPSEGPVIGQPADNPDYEDYRNKLAELDAKNSKARQDIIDQVRLPETSATYLELAWLSIHNDWDSGKISSEAFKRGRFRLNVVSLWKKFLKEHAESPALAAWMQEMESTPADQLGTTALKLAEEWANASSDSELGKLAVNHACPLSIGMDRVGEIMDQKDNNDNNARTSARSKLQTEHPGSPPRAMVVADKDKYSSARVFVRGNPSNPGEPFKRHWLSFLGGEPFPEGQSPRLSLAEKIADPANPLTSRVIVNRVWAWDFGHPLADPADFGPQQPTPPLLPLLDWLTLRFDESGGSIKELQRIILSSKAFRLASTGPAANSAADEANSLFWKWSTHRVDFEAMRDRLLMTSGSLDLTKIGGRSVRIDKKESDSRRSVYAFIDRYALPSTFISFDLPHPDQHAAARVETTVPQQALYFLNSPFVIRQAESLANAPDFAKIQNDQDRITWLYQRIFEREPRADEKQLVGNWISTSDPTTRWADLIQMLWSSNEFHYID</sequence>
<dbReference type="InterPro" id="IPR011444">
    <property type="entry name" value="DUF1549"/>
</dbReference>
<dbReference type="PANTHER" id="PTHR35889:SF3">
    <property type="entry name" value="F-BOX DOMAIN-CONTAINING PROTEIN"/>
    <property type="match status" value="1"/>
</dbReference>